<sequence length="80" mass="9343">MDRHCRAFDLIVQELKRELRSENISPEKFARIEKALTDLRDLHIYQAVESGLDHKNIALGYSMSTGRVTQTHNSMKRKFP</sequence>
<protein>
    <submittedName>
        <fullName evidence="1">Uncharacterized protein</fullName>
    </submittedName>
</protein>
<evidence type="ECO:0000313" key="1">
    <source>
        <dbReference type="EMBL" id="AXG66986.1"/>
    </source>
</evidence>
<keyword evidence="2" id="KW-1185">Reference proteome</keyword>
<proteinExistence type="predicted"/>
<gene>
    <name evidence="1" type="ORF">JA29_260</name>
</gene>
<accession>A0A384ZXN2</accession>
<evidence type="ECO:0000313" key="2">
    <source>
        <dbReference type="Proteomes" id="UP000263326"/>
    </source>
</evidence>
<organism evidence="1 2">
    <name type="scientific">Dickeya phage vB_DsoM_JA29</name>
    <dbReference type="NCBI Taxonomy" id="2283031"/>
    <lineage>
        <taxon>Viruses</taxon>
        <taxon>Duplodnaviria</taxon>
        <taxon>Heunggongvirae</taxon>
        <taxon>Uroviricota</taxon>
        <taxon>Caudoviricetes</taxon>
        <taxon>Salmondvirus</taxon>
        <taxon>Salmondvirus JA29</taxon>
    </lineage>
</organism>
<name>A0A384ZXN2_9CAUD</name>
<dbReference type="EMBL" id="MH460461">
    <property type="protein sequence ID" value="AXG66986.1"/>
    <property type="molecule type" value="Genomic_DNA"/>
</dbReference>
<reference evidence="1 2" key="1">
    <citation type="journal article" date="2018" name="Front. Microbiol.">
        <title>Jumbo Bacteriophages Are Represented Within an Increasing Diversity of Environmental Viruses Infecting the Emerging Phytopathogen, Dickeya solani.</title>
        <authorList>
            <person name="Day A.W."/>
            <person name="Ahn J."/>
            <person name="Salmond G.P.C."/>
        </authorList>
    </citation>
    <scope>NUCLEOTIDE SEQUENCE [LARGE SCALE GENOMIC DNA]</scope>
</reference>
<dbReference type="Proteomes" id="UP000263326">
    <property type="component" value="Segment"/>
</dbReference>